<dbReference type="InterPro" id="IPR010412">
    <property type="entry name" value="DUF1007"/>
</dbReference>
<dbReference type="AlphaFoldDB" id="A0A433XKA3"/>
<dbReference type="InterPro" id="IPR018247">
    <property type="entry name" value="EF_Hand_1_Ca_BS"/>
</dbReference>
<evidence type="ECO:0000256" key="8">
    <source>
        <dbReference type="ARBA" id="ARBA00022989"/>
    </source>
</evidence>
<dbReference type="Proteomes" id="UP000281547">
    <property type="component" value="Unassembled WGS sequence"/>
</dbReference>
<feature type="transmembrane region" description="Helical" evidence="14">
    <location>
        <begin position="433"/>
        <end position="453"/>
    </location>
</feature>
<dbReference type="GO" id="GO:0005886">
    <property type="term" value="C:plasma membrane"/>
    <property type="evidence" value="ECO:0007669"/>
    <property type="project" value="UniProtKB-SubCell"/>
</dbReference>
<dbReference type="GO" id="GO:0010045">
    <property type="term" value="P:response to nickel cation"/>
    <property type="evidence" value="ECO:0007669"/>
    <property type="project" value="TreeGrafter"/>
</dbReference>
<name>A0A433XKA3_9HYPH</name>
<evidence type="ECO:0000313" key="15">
    <source>
        <dbReference type="EMBL" id="RUT34448.1"/>
    </source>
</evidence>
<evidence type="ECO:0000256" key="6">
    <source>
        <dbReference type="ARBA" id="ARBA00022596"/>
    </source>
</evidence>
<dbReference type="PANTHER" id="PTHR40659:SF1">
    <property type="entry name" value="NICKEL_COBALT EFFLUX SYSTEM RCNA"/>
    <property type="match status" value="1"/>
</dbReference>
<dbReference type="PANTHER" id="PTHR40659">
    <property type="entry name" value="NICKEL/COBALT EFFLUX SYSTEM RCNA"/>
    <property type="match status" value="1"/>
</dbReference>
<dbReference type="Pfam" id="PF03824">
    <property type="entry name" value="NicO"/>
    <property type="match status" value="1"/>
</dbReference>
<comment type="subcellular location">
    <subcellularLocation>
        <location evidence="2">Cell membrane</location>
        <topology evidence="2">Multi-pass membrane protein</topology>
    </subcellularLocation>
</comment>
<keyword evidence="5" id="KW-1003">Cell membrane</keyword>
<evidence type="ECO:0000256" key="11">
    <source>
        <dbReference type="ARBA" id="ARBA00023136"/>
    </source>
</evidence>
<keyword evidence="16" id="KW-1185">Reference proteome</keyword>
<evidence type="ECO:0000256" key="4">
    <source>
        <dbReference type="ARBA" id="ARBA00022448"/>
    </source>
</evidence>
<comment type="caution">
    <text evidence="15">The sequence shown here is derived from an EMBL/GenBank/DDBJ whole genome shotgun (WGS) entry which is preliminary data.</text>
</comment>
<keyword evidence="9" id="KW-0406">Ion transport</keyword>
<sequence>MRGSRAAGWFQCSRITCRPVRASRRSIRIAGIWPARCARSSTIWSPGSLPIPTTDHPPEGTRPLLFRPLRSAFRHALPALAASALALSAAPALAHPHIWIDAKATLVFDDAGALSAIRHAWTFDRAFSVWSIQGLDADGDGVVTTEEMQDLADENMYGLSQYDFYTYVGIGERTADFPRGVDPTLTYENERTTLRFEVQAEPAFAFGNALEIAINDPEYYVAINFAGIEDVEMENAPEGCTLSMTPPRELDPDLAGRLFELPPEVTELPPDLAVALRGVQGAINVACPGAPLPAETALEATEQMASARPAPFGGPPPEPGLALPRTGVLGWIADQQTAFYGALTEALSRLSSDFNAFWVLGGLSFLYGVFHAAGPGHGKVVISSYVLANEGEARRGIVLSFAAALVQSLVAIGFVLVAAAALNLTSTAMSTGAHWIGIASYGLLAALGLWLVLRKIFGWGHHHHGHDHHRHDHHDHAGHHHHHHEDEPHMHHAVAPAQARGDWREQLAVVLGVGARPCTGALVVLVFALSQGLLAAGIVSVLLMGLGTAITVATLAVIAISAKGLARRFTGMEGGVGTTIFWWVELLAAAAVFLLGVLMLLASL</sequence>
<evidence type="ECO:0000256" key="9">
    <source>
        <dbReference type="ARBA" id="ARBA00023065"/>
    </source>
</evidence>
<feature type="region of interest" description="Disordered" evidence="13">
    <location>
        <begin position="464"/>
        <end position="489"/>
    </location>
</feature>
<evidence type="ECO:0000256" key="1">
    <source>
        <dbReference type="ARBA" id="ARBA00002510"/>
    </source>
</evidence>
<dbReference type="GO" id="GO:0032025">
    <property type="term" value="P:response to cobalt ion"/>
    <property type="evidence" value="ECO:0007669"/>
    <property type="project" value="TreeGrafter"/>
</dbReference>
<evidence type="ECO:0000313" key="16">
    <source>
        <dbReference type="Proteomes" id="UP000281547"/>
    </source>
</evidence>
<keyword evidence="11 14" id="KW-0472">Membrane</keyword>
<keyword evidence="8 14" id="KW-1133">Transmembrane helix</keyword>
<keyword evidence="10" id="KW-0921">Nickel transport</keyword>
<feature type="transmembrane region" description="Helical" evidence="14">
    <location>
        <begin position="507"/>
        <end position="529"/>
    </location>
</feature>
<dbReference type="GO" id="GO:0006824">
    <property type="term" value="P:cobalt ion transport"/>
    <property type="evidence" value="ECO:0007669"/>
    <property type="project" value="UniProtKB-KW"/>
</dbReference>
<evidence type="ECO:0000256" key="13">
    <source>
        <dbReference type="SAM" id="MobiDB-lite"/>
    </source>
</evidence>
<accession>A0A433XKA3</accession>
<evidence type="ECO:0000256" key="12">
    <source>
        <dbReference type="ARBA" id="ARBA00023285"/>
    </source>
</evidence>
<dbReference type="GO" id="GO:0046583">
    <property type="term" value="F:monoatomic cation efflux transmembrane transporter activity"/>
    <property type="evidence" value="ECO:0007669"/>
    <property type="project" value="TreeGrafter"/>
</dbReference>
<reference evidence="15 16" key="1">
    <citation type="journal article" date="2016" name="Int. J. Syst. Evol. Microbiol.">
        <title>Arsenicitalea aurantiaca gen. nov., sp. nov., a new member of the family Hyphomicrobiaceae, isolated from high-arsenic sediment.</title>
        <authorList>
            <person name="Mu Y."/>
            <person name="Zhou L."/>
            <person name="Zeng X.C."/>
            <person name="Liu L."/>
            <person name="Pan Y."/>
            <person name="Chen X."/>
            <person name="Wang J."/>
            <person name="Li S."/>
            <person name="Li W.J."/>
            <person name="Wang Y."/>
        </authorList>
    </citation>
    <scope>NUCLEOTIDE SEQUENCE [LARGE SCALE GENOMIC DNA]</scope>
    <source>
        <strain evidence="15 16">42-50</strain>
    </source>
</reference>
<evidence type="ECO:0000256" key="7">
    <source>
        <dbReference type="ARBA" id="ARBA00022692"/>
    </source>
</evidence>
<feature type="transmembrane region" description="Helical" evidence="14">
    <location>
        <begin position="535"/>
        <end position="560"/>
    </location>
</feature>
<dbReference type="GO" id="GO:0015099">
    <property type="term" value="F:nickel cation transmembrane transporter activity"/>
    <property type="evidence" value="ECO:0007669"/>
    <property type="project" value="InterPro"/>
</dbReference>
<dbReference type="PROSITE" id="PS00018">
    <property type="entry name" value="EF_HAND_1"/>
    <property type="match status" value="1"/>
</dbReference>
<feature type="transmembrane region" description="Helical" evidence="14">
    <location>
        <begin position="580"/>
        <end position="602"/>
    </location>
</feature>
<dbReference type="InterPro" id="IPR011541">
    <property type="entry name" value="Ni/Co_transpt_high_affinity"/>
</dbReference>
<dbReference type="InterPro" id="IPR051224">
    <property type="entry name" value="NiCoT_RcnA"/>
</dbReference>
<evidence type="ECO:0000256" key="5">
    <source>
        <dbReference type="ARBA" id="ARBA00022475"/>
    </source>
</evidence>
<keyword evidence="7 14" id="KW-0812">Transmembrane</keyword>
<evidence type="ECO:0000256" key="3">
    <source>
        <dbReference type="ARBA" id="ARBA00022426"/>
    </source>
</evidence>
<feature type="compositionally biased region" description="Basic residues" evidence="13">
    <location>
        <begin position="464"/>
        <end position="483"/>
    </location>
</feature>
<proteinExistence type="predicted"/>
<dbReference type="Pfam" id="PF06226">
    <property type="entry name" value="DUF1007"/>
    <property type="match status" value="1"/>
</dbReference>
<keyword evidence="12" id="KW-0170">Cobalt</keyword>
<evidence type="ECO:0000256" key="10">
    <source>
        <dbReference type="ARBA" id="ARBA00023112"/>
    </source>
</evidence>
<gene>
    <name evidence="15" type="ORF">EMQ25_00345</name>
</gene>
<organism evidence="15 16">
    <name type="scientific">Arsenicitalea aurantiaca</name>
    <dbReference type="NCBI Taxonomy" id="1783274"/>
    <lineage>
        <taxon>Bacteria</taxon>
        <taxon>Pseudomonadati</taxon>
        <taxon>Pseudomonadota</taxon>
        <taxon>Alphaproteobacteria</taxon>
        <taxon>Hyphomicrobiales</taxon>
        <taxon>Devosiaceae</taxon>
        <taxon>Arsenicitalea</taxon>
    </lineage>
</organism>
<keyword evidence="6" id="KW-0533">Nickel</keyword>
<feature type="transmembrane region" description="Helical" evidence="14">
    <location>
        <begin position="356"/>
        <end position="376"/>
    </location>
</feature>
<feature type="transmembrane region" description="Helical" evidence="14">
    <location>
        <begin position="397"/>
        <end position="421"/>
    </location>
</feature>
<dbReference type="EMBL" id="RZNJ01000001">
    <property type="protein sequence ID" value="RUT34448.1"/>
    <property type="molecule type" value="Genomic_DNA"/>
</dbReference>
<protein>
    <submittedName>
        <fullName evidence="15">DUF1007 family protein</fullName>
    </submittedName>
</protein>
<evidence type="ECO:0000256" key="2">
    <source>
        <dbReference type="ARBA" id="ARBA00004651"/>
    </source>
</evidence>
<evidence type="ECO:0000256" key="14">
    <source>
        <dbReference type="SAM" id="Phobius"/>
    </source>
</evidence>
<keyword evidence="4" id="KW-0813">Transport</keyword>
<keyword evidence="3" id="KW-0171">Cobalt transport</keyword>
<comment type="function">
    <text evidence="1">Efflux system for nickel and cobalt.</text>
</comment>